<evidence type="ECO:0000259" key="2">
    <source>
        <dbReference type="Pfam" id="PF16220"/>
    </source>
</evidence>
<dbReference type="EMBL" id="HG322949">
    <property type="protein sequence ID" value="CDG85965.1"/>
    <property type="molecule type" value="Genomic_DNA"/>
</dbReference>
<protein>
    <submittedName>
        <fullName evidence="3">FecR family protein</fullName>
    </submittedName>
</protein>
<dbReference type="GO" id="GO:0016989">
    <property type="term" value="F:sigma factor antagonist activity"/>
    <property type="evidence" value="ECO:0007669"/>
    <property type="project" value="TreeGrafter"/>
</dbReference>
<evidence type="ECO:0000313" key="3">
    <source>
        <dbReference type="EMBL" id="CDG85965.1"/>
    </source>
</evidence>
<dbReference type="InterPro" id="IPR012373">
    <property type="entry name" value="Ferrdict_sens_TM"/>
</dbReference>
<dbReference type="InterPro" id="IPR006860">
    <property type="entry name" value="FecR"/>
</dbReference>
<name>W0VE65_9BURK</name>
<dbReference type="Pfam" id="PF16220">
    <property type="entry name" value="DUF4880"/>
    <property type="match status" value="1"/>
</dbReference>
<keyword evidence="4" id="KW-1185">Reference proteome</keyword>
<dbReference type="PANTHER" id="PTHR30273">
    <property type="entry name" value="PERIPLASMIC SIGNAL SENSOR AND SIGMA FACTOR ACTIVATOR FECR-RELATED"/>
    <property type="match status" value="1"/>
</dbReference>
<evidence type="ECO:0000313" key="4">
    <source>
        <dbReference type="Proteomes" id="UP000027604"/>
    </source>
</evidence>
<dbReference type="HOGENOM" id="CLU_050192_0_2_4"/>
<dbReference type="PANTHER" id="PTHR30273:SF2">
    <property type="entry name" value="PROTEIN FECR"/>
    <property type="match status" value="1"/>
</dbReference>
<dbReference type="AlphaFoldDB" id="W0VE65"/>
<dbReference type="PATRIC" id="fig|1349767.4.peg.1963"/>
<dbReference type="STRING" id="1349767.GJA_5369"/>
<sequence length="345" mass="37024">MNSLPSRSADSQALDWFVRRGAGLDAAEEALFQDWLAADATHQAALARRQHDWDALDALPAAGVERLRRQLAADLRAEKPEVASSRRAWFGMLAGLAPRAALVLAVLCAAGGGYLAWDYQQGQPLYTGQFATRRGEQLDVALPDGSRLRLDTGTHIAVALYRQRREVRLAEGQAVFQVRGDRTRPFEVLAGPLRVTVVGTRFAVRHTPAMAGADGVRVAVEHGRVRVAAPATAPATAVIALGAGQQVVSDAAGKLGPVTALGAAGIAPWRDGRVSFDNQPLSVVLAEFERYGASGVTLADPRTAALRITGTFDPRRPDNFLRIVPQVLPVRLRRQNGVTEIAAMR</sequence>
<dbReference type="Pfam" id="PF04773">
    <property type="entry name" value="FecR"/>
    <property type="match status" value="1"/>
</dbReference>
<dbReference type="eggNOG" id="COG3712">
    <property type="taxonomic scope" value="Bacteria"/>
</dbReference>
<accession>W0VE65</accession>
<dbReference type="KEGG" id="jag:GJA_5369"/>
<gene>
    <name evidence="3" type="ORF">GJA_5369</name>
</gene>
<dbReference type="RefSeq" id="WP_242404626.1">
    <property type="nucleotide sequence ID" value="NZ_BCTH01000020.1"/>
</dbReference>
<proteinExistence type="predicted"/>
<dbReference type="InterPro" id="IPR032623">
    <property type="entry name" value="FecR_N"/>
</dbReference>
<dbReference type="Gene3D" id="2.60.120.1440">
    <property type="match status" value="1"/>
</dbReference>
<feature type="domain" description="FecR protein" evidence="1">
    <location>
        <begin position="130"/>
        <end position="226"/>
    </location>
</feature>
<evidence type="ECO:0000259" key="1">
    <source>
        <dbReference type="Pfam" id="PF04773"/>
    </source>
</evidence>
<feature type="domain" description="FecR N-terminal" evidence="2">
    <location>
        <begin position="12"/>
        <end position="48"/>
    </location>
</feature>
<dbReference type="Gene3D" id="3.55.50.30">
    <property type="match status" value="1"/>
</dbReference>
<organism evidence="3 4">
    <name type="scientific">Janthinobacterium agaricidamnosum NBRC 102515 = DSM 9628</name>
    <dbReference type="NCBI Taxonomy" id="1349767"/>
    <lineage>
        <taxon>Bacteria</taxon>
        <taxon>Pseudomonadati</taxon>
        <taxon>Pseudomonadota</taxon>
        <taxon>Betaproteobacteria</taxon>
        <taxon>Burkholderiales</taxon>
        <taxon>Oxalobacteraceae</taxon>
        <taxon>Janthinobacterium</taxon>
    </lineage>
</organism>
<reference evidence="3 4" key="1">
    <citation type="journal article" date="2015" name="Genome Announc.">
        <title>Genome Sequence of Mushroom Soft-Rot Pathogen Janthinobacterium agaricidamnosum.</title>
        <authorList>
            <person name="Graupner K."/>
            <person name="Lackner G."/>
            <person name="Hertweck C."/>
        </authorList>
    </citation>
    <scope>NUCLEOTIDE SEQUENCE [LARGE SCALE GENOMIC DNA]</scope>
    <source>
        <strain evidence="4">NBRC 102515 / DSM 9628</strain>
    </source>
</reference>
<dbReference type="Proteomes" id="UP000027604">
    <property type="component" value="Chromosome I"/>
</dbReference>
<dbReference type="PIRSF" id="PIRSF018266">
    <property type="entry name" value="FecR"/>
    <property type="match status" value="1"/>
</dbReference>